<evidence type="ECO:0000256" key="2">
    <source>
        <dbReference type="ARBA" id="ARBA00023004"/>
    </source>
</evidence>
<protein>
    <submittedName>
        <fullName evidence="3">Phytanoyl-CoA dioxygenase family protein</fullName>
    </submittedName>
</protein>
<keyword evidence="4" id="KW-1185">Reference proteome</keyword>
<dbReference type="Pfam" id="PF05721">
    <property type="entry name" value="PhyH"/>
    <property type="match status" value="1"/>
</dbReference>
<dbReference type="InterPro" id="IPR008775">
    <property type="entry name" value="Phytyl_CoA_dOase-like"/>
</dbReference>
<accession>A0ABU9SRA1</accession>
<name>A0ABU9SRA1_9ALTE</name>
<reference evidence="3 4" key="1">
    <citation type="submission" date="2024-03" db="EMBL/GenBank/DDBJ databases">
        <title>Community enrichment and isolation of bacterial strains for fucoidan degradation.</title>
        <authorList>
            <person name="Sichert A."/>
        </authorList>
    </citation>
    <scope>NUCLEOTIDE SEQUENCE [LARGE SCALE GENOMIC DNA]</scope>
    <source>
        <strain evidence="3 4">AS12</strain>
    </source>
</reference>
<dbReference type="Proteomes" id="UP001461163">
    <property type="component" value="Unassembled WGS sequence"/>
</dbReference>
<dbReference type="PANTHER" id="PTHR20883">
    <property type="entry name" value="PHYTANOYL-COA DIOXYGENASE DOMAIN CONTAINING 1"/>
    <property type="match status" value="1"/>
</dbReference>
<organism evidence="3 4">
    <name type="scientific">Paraglaciecola mesophila</name>
    <dbReference type="NCBI Taxonomy" id="197222"/>
    <lineage>
        <taxon>Bacteria</taxon>
        <taxon>Pseudomonadati</taxon>
        <taxon>Pseudomonadota</taxon>
        <taxon>Gammaproteobacteria</taxon>
        <taxon>Alteromonadales</taxon>
        <taxon>Alteromonadaceae</taxon>
        <taxon>Paraglaciecola</taxon>
    </lineage>
</organism>
<dbReference type="GO" id="GO:0051213">
    <property type="term" value="F:dioxygenase activity"/>
    <property type="evidence" value="ECO:0007669"/>
    <property type="project" value="UniProtKB-KW"/>
</dbReference>
<dbReference type="PANTHER" id="PTHR20883:SF15">
    <property type="entry name" value="PHYTANOYL-COA DIOXYGENASE DOMAIN-CONTAINING PROTEIN 1"/>
    <property type="match status" value="1"/>
</dbReference>
<evidence type="ECO:0000313" key="3">
    <source>
        <dbReference type="EMBL" id="MEM5496004.1"/>
    </source>
</evidence>
<keyword evidence="3" id="KW-0223">Dioxygenase</keyword>
<proteinExistence type="predicted"/>
<keyword evidence="1" id="KW-0479">Metal-binding</keyword>
<evidence type="ECO:0000313" key="4">
    <source>
        <dbReference type="Proteomes" id="UP001461163"/>
    </source>
</evidence>
<dbReference type="SUPFAM" id="SSF51197">
    <property type="entry name" value="Clavaminate synthase-like"/>
    <property type="match status" value="1"/>
</dbReference>
<keyword evidence="3" id="KW-0560">Oxidoreductase</keyword>
<dbReference type="RefSeq" id="WP_006994158.1">
    <property type="nucleotide sequence ID" value="NZ_JBBMQS010000001.1"/>
</dbReference>
<dbReference type="Gene3D" id="2.60.120.620">
    <property type="entry name" value="q2cbj1_9rhob like domain"/>
    <property type="match status" value="1"/>
</dbReference>
<comment type="caution">
    <text evidence="3">The sequence shown here is derived from an EMBL/GenBank/DDBJ whole genome shotgun (WGS) entry which is preliminary data.</text>
</comment>
<evidence type="ECO:0000256" key="1">
    <source>
        <dbReference type="ARBA" id="ARBA00022723"/>
    </source>
</evidence>
<dbReference type="EMBL" id="JBBMQS010000001">
    <property type="protein sequence ID" value="MEM5496004.1"/>
    <property type="molecule type" value="Genomic_DNA"/>
</dbReference>
<gene>
    <name evidence="3" type="ORF">WNY77_01210</name>
</gene>
<keyword evidence="2" id="KW-0408">Iron</keyword>
<sequence length="275" mass="31222">MLSAEQKQDFLAQGYIVLDQLFSEAEMALLKQEAESIVELFDPNSTRAVFSTQDQSKSRDEYFLQSGDKIRCFFEEEAFDVNGELTQSKAMSINKIGHALHTLNPVFKKFSHDPRIAQLAKDVGLLKPQIHQSMYIFKQPKIGGVIRWHQDGTYFLSDPLSVVTFWFAVEDATIENGCLQIKADGSDTPLREQFMRFADDNTELKVLDETPWPKDEDAKPLEVKKGSLVVFDGLLPHFSAPNRSEKSRHAFTLHMTCATTKYDSLNWLQAVPSPL</sequence>